<feature type="transmembrane region" description="Helical" evidence="2">
    <location>
        <begin position="493"/>
        <end position="516"/>
    </location>
</feature>
<evidence type="ECO:0000256" key="2">
    <source>
        <dbReference type="SAM" id="Phobius"/>
    </source>
</evidence>
<feature type="compositionally biased region" description="Low complexity" evidence="1">
    <location>
        <begin position="404"/>
        <end position="413"/>
    </location>
</feature>
<feature type="compositionally biased region" description="Basic and acidic residues" evidence="1">
    <location>
        <begin position="592"/>
        <end position="607"/>
    </location>
</feature>
<dbReference type="AlphaFoldDB" id="A0A162JCA2"/>
<feature type="transmembrane region" description="Helical" evidence="2">
    <location>
        <begin position="458"/>
        <end position="481"/>
    </location>
</feature>
<accession>A0A162JCA2</accession>
<feature type="region of interest" description="Disordered" evidence="1">
    <location>
        <begin position="211"/>
        <end position="242"/>
    </location>
</feature>
<keyword evidence="5" id="KW-1185">Reference proteome</keyword>
<keyword evidence="2" id="KW-0472">Membrane</keyword>
<organism evidence="4 5">
    <name type="scientific">Beauveria brongniartii RCEF 3172</name>
    <dbReference type="NCBI Taxonomy" id="1081107"/>
    <lineage>
        <taxon>Eukaryota</taxon>
        <taxon>Fungi</taxon>
        <taxon>Dikarya</taxon>
        <taxon>Ascomycota</taxon>
        <taxon>Pezizomycotina</taxon>
        <taxon>Sordariomycetes</taxon>
        <taxon>Hypocreomycetidae</taxon>
        <taxon>Hypocreales</taxon>
        <taxon>Cordycipitaceae</taxon>
        <taxon>Beauveria</taxon>
        <taxon>Beauveria brongniartii</taxon>
    </lineage>
</organism>
<evidence type="ECO:0000313" key="5">
    <source>
        <dbReference type="Proteomes" id="UP000076863"/>
    </source>
</evidence>
<feature type="compositionally biased region" description="Polar residues" evidence="1">
    <location>
        <begin position="382"/>
        <end position="395"/>
    </location>
</feature>
<feature type="chain" id="PRO_5007835809" evidence="3">
    <location>
        <begin position="17"/>
        <end position="766"/>
    </location>
</feature>
<gene>
    <name evidence="4" type="ORF">BBO_05001</name>
</gene>
<keyword evidence="2" id="KW-0812">Transmembrane</keyword>
<evidence type="ECO:0000313" key="4">
    <source>
        <dbReference type="EMBL" id="OAA42338.1"/>
    </source>
</evidence>
<feature type="region of interest" description="Disordered" evidence="1">
    <location>
        <begin position="592"/>
        <end position="617"/>
    </location>
</feature>
<evidence type="ECO:0000256" key="1">
    <source>
        <dbReference type="SAM" id="MobiDB-lite"/>
    </source>
</evidence>
<dbReference type="Proteomes" id="UP000076863">
    <property type="component" value="Unassembled WGS sequence"/>
</dbReference>
<feature type="signal peptide" evidence="3">
    <location>
        <begin position="1"/>
        <end position="16"/>
    </location>
</feature>
<feature type="transmembrane region" description="Helical" evidence="2">
    <location>
        <begin position="653"/>
        <end position="675"/>
    </location>
</feature>
<evidence type="ECO:0000256" key="3">
    <source>
        <dbReference type="SAM" id="SignalP"/>
    </source>
</evidence>
<protein>
    <submittedName>
        <fullName evidence="4">Ankyrin repeat protein</fullName>
    </submittedName>
</protein>
<proteinExistence type="predicted"/>
<feature type="transmembrane region" description="Helical" evidence="2">
    <location>
        <begin position="627"/>
        <end position="647"/>
    </location>
</feature>
<reference evidence="4 5" key="1">
    <citation type="journal article" date="2016" name="Genome Biol. Evol.">
        <title>Divergent and convergent evolution of fungal pathogenicity.</title>
        <authorList>
            <person name="Shang Y."/>
            <person name="Xiao G."/>
            <person name="Zheng P."/>
            <person name="Cen K."/>
            <person name="Zhan S."/>
            <person name="Wang C."/>
        </authorList>
    </citation>
    <scope>NUCLEOTIDE SEQUENCE [LARGE SCALE GENOMIC DNA]</scope>
    <source>
        <strain evidence="4 5">RCEF 3172</strain>
    </source>
</reference>
<comment type="caution">
    <text evidence="4">The sequence shown here is derived from an EMBL/GenBank/DDBJ whole genome shotgun (WGS) entry which is preliminary data.</text>
</comment>
<feature type="transmembrane region" description="Helical" evidence="2">
    <location>
        <begin position="56"/>
        <end position="77"/>
    </location>
</feature>
<keyword evidence="2" id="KW-1133">Transmembrane helix</keyword>
<feature type="region of interest" description="Disordered" evidence="1">
    <location>
        <begin position="373"/>
        <end position="413"/>
    </location>
</feature>
<name>A0A162JCA2_9HYPO</name>
<dbReference type="OrthoDB" id="4870790at2759"/>
<keyword evidence="3" id="KW-0732">Signal</keyword>
<sequence length="766" mass="84906">MESFFVLFCLIGKAAADSGNDFVNNLFTDLAPLLALFGERVTQQFMSQSTGWADHILLSMAPLGIITAIVGAIRVGGPSWLKAIIGKARENFAVVESELLSSTSDEVCEVWNGREIVRIIGKPPITEFICLVKENDPNLSMKPGKRMNVKFMTMDDAIKQGLIKRDCKKSELSEVLKKAPFGPKAMSLEDLWRFLFSERENGAIDEEAARVDSSAVGRGPSIRSSGDVIGSDAGSSLPDGPSIPLSGIASPTTGVRAGEPEAFESCHRSPSVLSVEERPSLYAHRNNRESREIIYYPYGSHISREKDKEWNLSAAIESERRENFQKWNAASATRRSLRFPYGPDGPEITSFDSPYSGTSHYSYYSPSITENDHEGSVVVGESRQSAESGRTTPETMSGRPSVRSESLPSYESSEPALPSVAASIGEVPDIVVIRNSHHTTPNISMNCHKSFCRGSLRLAAGFATLLQIILVIYFSGTVYYWKMESDSKPARSYGFPFAAGGSIMLVAGMIICAHVVESYTKESRYTVQQGRVARMISLQQRQKVGEQVFDSCALYPPDAQEIIMTSCQEQGSQPLLLWFERLLPKLFRKNRENAPDPARDANPEEKQSVFTPGNEPRNGNKLESLTILEAKTFSGVTLALVGFVFQFTGFRALHWSVALTQLGAIGILTILRVWVRRGFSKPPIHYNLIPGHELDWLTVVLQHSDTLPWRKDKTELHLEKAGLAWGVATGSDLQHLYGLTSSTCLKWKLKARRGVKVMEDWIQFYH</sequence>
<dbReference type="EMBL" id="AZHA01000014">
    <property type="protein sequence ID" value="OAA42338.1"/>
    <property type="molecule type" value="Genomic_DNA"/>
</dbReference>